<dbReference type="RefSeq" id="XP_003108555.2">
    <property type="nucleotide sequence ID" value="XM_003108507.2"/>
</dbReference>
<organism evidence="2 3">
    <name type="scientific">Caenorhabditis remanei</name>
    <name type="common">Caenorhabditis vulgaris</name>
    <dbReference type="NCBI Taxonomy" id="31234"/>
    <lineage>
        <taxon>Eukaryota</taxon>
        <taxon>Metazoa</taxon>
        <taxon>Ecdysozoa</taxon>
        <taxon>Nematoda</taxon>
        <taxon>Chromadorea</taxon>
        <taxon>Rhabditida</taxon>
        <taxon>Rhabditina</taxon>
        <taxon>Rhabditomorpha</taxon>
        <taxon>Rhabditoidea</taxon>
        <taxon>Rhabditidae</taxon>
        <taxon>Peloderinae</taxon>
        <taxon>Caenorhabditis</taxon>
    </lineage>
</organism>
<accession>A0A6A5GV99</accession>
<comment type="caution">
    <text evidence="2">The sequence shown here is derived from an EMBL/GenBank/DDBJ whole genome shotgun (WGS) entry which is preliminary data.</text>
</comment>
<dbReference type="CTD" id="9799241"/>
<evidence type="ECO:0000313" key="2">
    <source>
        <dbReference type="EMBL" id="KAF1758521.1"/>
    </source>
</evidence>
<gene>
    <name evidence="2" type="ORF">GCK72_014979</name>
</gene>
<reference evidence="2 3" key="1">
    <citation type="submission" date="2019-12" db="EMBL/GenBank/DDBJ databases">
        <title>Chromosome-level assembly of the Caenorhabditis remanei genome.</title>
        <authorList>
            <person name="Teterina A.A."/>
            <person name="Willis J.H."/>
            <person name="Phillips P.C."/>
        </authorList>
    </citation>
    <scope>NUCLEOTIDE SEQUENCE [LARGE SCALE GENOMIC DNA]</scope>
    <source>
        <strain evidence="2 3">PX506</strain>
        <tissue evidence="2">Whole organism</tissue>
    </source>
</reference>
<keyword evidence="1" id="KW-0812">Transmembrane</keyword>
<keyword evidence="1" id="KW-0472">Membrane</keyword>
<name>A0A6A5GV99_CAERE</name>
<evidence type="ECO:0000256" key="1">
    <source>
        <dbReference type="SAM" id="Phobius"/>
    </source>
</evidence>
<dbReference type="KEGG" id="crq:GCK72_014979"/>
<sequence length="227" mass="26768">MKVLRCFEGTNYARDRRKNRRYEAVMNGLIKNSDRWTGPTEEEKNAVQSLLVFIFQIHYAQCLKGPKTTSVEITTFKRDQRESHRLMSLMKTGNLPFRHSPKSRIYHVANITCTDTKWFWFSLGPGPNQRYKCPTHDGEYDVSMNDTHYFMCPAYCEVCKKKFECSKFKAYSGIQIMPDGRKKDQLSFQYSTLNKEVTLEIEWLIVTCYVLLFTLFTNIVVFVFTDY</sequence>
<keyword evidence="1" id="KW-1133">Transmembrane helix</keyword>
<dbReference type="AlphaFoldDB" id="A0A6A5GV99"/>
<dbReference type="Proteomes" id="UP000483820">
    <property type="component" value="Chromosome IV"/>
</dbReference>
<proteinExistence type="predicted"/>
<protein>
    <submittedName>
        <fullName evidence="2">Uncharacterized protein</fullName>
    </submittedName>
</protein>
<feature type="transmembrane region" description="Helical" evidence="1">
    <location>
        <begin position="203"/>
        <end position="224"/>
    </location>
</feature>
<evidence type="ECO:0000313" key="3">
    <source>
        <dbReference type="Proteomes" id="UP000483820"/>
    </source>
</evidence>
<dbReference type="GeneID" id="9799241"/>
<dbReference type="EMBL" id="WUAV01000004">
    <property type="protein sequence ID" value="KAF1758521.1"/>
    <property type="molecule type" value="Genomic_DNA"/>
</dbReference>